<proteinExistence type="predicted"/>
<comment type="caution">
    <text evidence="1">The sequence shown here is derived from an EMBL/GenBank/DDBJ whole genome shotgun (WGS) entry which is preliminary data.</text>
</comment>
<name>A0ACC3ZIL0_COLTU</name>
<organism evidence="1 2">
    <name type="scientific">Colletotrichum truncatum</name>
    <name type="common">Anthracnose fungus</name>
    <name type="synonym">Colletotrichum capsici</name>
    <dbReference type="NCBI Taxonomy" id="5467"/>
    <lineage>
        <taxon>Eukaryota</taxon>
        <taxon>Fungi</taxon>
        <taxon>Dikarya</taxon>
        <taxon>Ascomycota</taxon>
        <taxon>Pezizomycotina</taxon>
        <taxon>Sordariomycetes</taxon>
        <taxon>Hypocreomycetidae</taxon>
        <taxon>Glomerellales</taxon>
        <taxon>Glomerellaceae</taxon>
        <taxon>Colletotrichum</taxon>
        <taxon>Colletotrichum truncatum species complex</taxon>
    </lineage>
</organism>
<dbReference type="Proteomes" id="UP000805649">
    <property type="component" value="Unassembled WGS sequence"/>
</dbReference>
<accession>A0ACC3ZIL0</accession>
<reference evidence="1 2" key="1">
    <citation type="journal article" date="2020" name="Phytopathology">
        <title>Genome Sequence Resources of Colletotrichum truncatum, C. plurivorum, C. musicola, and C. sojae: Four Species Pathogenic to Soybean (Glycine max).</title>
        <authorList>
            <person name="Rogerio F."/>
            <person name="Boufleur T.R."/>
            <person name="Ciampi-Guillardi M."/>
            <person name="Sukno S.A."/>
            <person name="Thon M.R."/>
            <person name="Massola Junior N.S."/>
            <person name="Baroncelli R."/>
        </authorList>
    </citation>
    <scope>NUCLEOTIDE SEQUENCE [LARGE SCALE GENOMIC DNA]</scope>
    <source>
        <strain evidence="1 2">CMES1059</strain>
    </source>
</reference>
<sequence length="67" mass="7699">MAMEIVKHSEEEEFAIKPQAAVPQLDTSNWPLLLKNYDKRNPLKRDIKSYISSGVINLDKPSNVCFH</sequence>
<evidence type="ECO:0000313" key="1">
    <source>
        <dbReference type="EMBL" id="KAL0943979.1"/>
    </source>
</evidence>
<protein>
    <submittedName>
        <fullName evidence="1">TruB family pseudouridylate synthase</fullName>
    </submittedName>
</protein>
<evidence type="ECO:0000313" key="2">
    <source>
        <dbReference type="Proteomes" id="UP000805649"/>
    </source>
</evidence>
<gene>
    <name evidence="1" type="ORF">CTRU02_201866</name>
</gene>
<keyword evidence="2" id="KW-1185">Reference proteome</keyword>
<dbReference type="EMBL" id="VUJX02000001">
    <property type="protein sequence ID" value="KAL0943979.1"/>
    <property type="molecule type" value="Genomic_DNA"/>
</dbReference>